<evidence type="ECO:0000313" key="2">
    <source>
        <dbReference type="Proteomes" id="UP000629098"/>
    </source>
</evidence>
<organism evidence="1 2">
    <name type="scientific">Iningainema tapete BLCC-T55</name>
    <dbReference type="NCBI Taxonomy" id="2748662"/>
    <lineage>
        <taxon>Bacteria</taxon>
        <taxon>Bacillati</taxon>
        <taxon>Cyanobacteriota</taxon>
        <taxon>Cyanophyceae</taxon>
        <taxon>Nostocales</taxon>
        <taxon>Scytonemataceae</taxon>
        <taxon>Iningainema tapete</taxon>
    </lineage>
</organism>
<reference evidence="1" key="1">
    <citation type="submission" date="2020-09" db="EMBL/GenBank/DDBJ databases">
        <title>Iningainema tapete sp. nov. (Scytonemataceae, Cyanobacteria) from greenhouses in central Florida (USA) produces two types of nodularin with biosynthetic potential for microcystin-LR and anabaenopeptins.</title>
        <authorList>
            <person name="Berthold D.E."/>
            <person name="Lefler F.W."/>
            <person name="Huang I.-S."/>
            <person name="Abdulla H."/>
            <person name="Zimba P.V."/>
            <person name="Laughinghouse H.D. IV."/>
        </authorList>
    </citation>
    <scope>NUCLEOTIDE SEQUENCE</scope>
    <source>
        <strain evidence="1">BLCCT55</strain>
    </source>
</reference>
<proteinExistence type="predicted"/>
<name>A0A8J6XX66_9CYAN</name>
<sequence>MKHRHPRLITSGLLLAIINAIIPIPVIADTASNFGKISLAPGFSVNNGTVGGYTGGSYSLSAISNRDRDRNACIGFASPKPDHILVLEKDLPRLKIQVDSGGKDTTLLVKGPDEILCGDDTGRNKDASIEQSKWKAGTYSIWVGTFNSGTKLNYTLSIQE</sequence>
<dbReference type="RefSeq" id="WP_190837118.1">
    <property type="nucleotide sequence ID" value="NZ_CAWPPI010000118.1"/>
</dbReference>
<protein>
    <submittedName>
        <fullName evidence="1">Uncharacterized protein</fullName>
    </submittedName>
</protein>
<keyword evidence="2" id="KW-1185">Reference proteome</keyword>
<gene>
    <name evidence="1" type="ORF">ICL16_39645</name>
</gene>
<evidence type="ECO:0000313" key="1">
    <source>
        <dbReference type="EMBL" id="MBD2777997.1"/>
    </source>
</evidence>
<dbReference type="EMBL" id="JACXAE010000118">
    <property type="protein sequence ID" value="MBD2777997.1"/>
    <property type="molecule type" value="Genomic_DNA"/>
</dbReference>
<dbReference type="Proteomes" id="UP000629098">
    <property type="component" value="Unassembled WGS sequence"/>
</dbReference>
<dbReference type="AlphaFoldDB" id="A0A8J6XX66"/>
<accession>A0A8J6XX66</accession>
<comment type="caution">
    <text evidence="1">The sequence shown here is derived from an EMBL/GenBank/DDBJ whole genome shotgun (WGS) entry which is preliminary data.</text>
</comment>